<dbReference type="EMBL" id="JBHMEX010000024">
    <property type="protein sequence ID" value="MFB9063692.1"/>
    <property type="molecule type" value="Genomic_DNA"/>
</dbReference>
<dbReference type="RefSeq" id="WP_290266352.1">
    <property type="nucleotide sequence ID" value="NZ_JAUFQQ010000005.1"/>
</dbReference>
<proteinExistence type="predicted"/>
<dbReference type="InterPro" id="IPR014922">
    <property type="entry name" value="YdhG-like"/>
</dbReference>
<keyword evidence="3" id="KW-1185">Reference proteome</keyword>
<reference evidence="2 3" key="1">
    <citation type="submission" date="2024-09" db="EMBL/GenBank/DDBJ databases">
        <authorList>
            <person name="Sun Q."/>
            <person name="Mori K."/>
        </authorList>
    </citation>
    <scope>NUCLEOTIDE SEQUENCE [LARGE SCALE GENOMIC DNA]</scope>
    <source>
        <strain evidence="2 3">CECT 7908</strain>
    </source>
</reference>
<feature type="domain" description="YdhG-like" evidence="1">
    <location>
        <begin position="21"/>
        <end position="112"/>
    </location>
</feature>
<organism evidence="2 3">
    <name type="scientific">Flavobacterium branchiarum</name>
    <dbReference type="NCBI Taxonomy" id="1114870"/>
    <lineage>
        <taxon>Bacteria</taxon>
        <taxon>Pseudomonadati</taxon>
        <taxon>Bacteroidota</taxon>
        <taxon>Flavobacteriia</taxon>
        <taxon>Flavobacteriales</taxon>
        <taxon>Flavobacteriaceae</taxon>
        <taxon>Flavobacterium</taxon>
    </lineage>
</organism>
<dbReference type="SUPFAM" id="SSF159888">
    <property type="entry name" value="YdhG-like"/>
    <property type="match status" value="1"/>
</dbReference>
<evidence type="ECO:0000313" key="2">
    <source>
        <dbReference type="EMBL" id="MFB9063692.1"/>
    </source>
</evidence>
<sequence length="121" mass="13744">MMISKPKTIDEYIASFPTEIQEILEQVRQTIKKAAPDAEEKISYAIPTFTLNGNLVHFATFKNHIGFYAMPSGNEAFQKELVAYKAGKGSIQFPINKPMPLDLIVKIVNFRVKENLEKLKK</sequence>
<protein>
    <submittedName>
        <fullName evidence="2">Iron chaperone</fullName>
    </submittedName>
</protein>
<evidence type="ECO:0000313" key="3">
    <source>
        <dbReference type="Proteomes" id="UP001589589"/>
    </source>
</evidence>
<dbReference type="Gene3D" id="3.90.1150.200">
    <property type="match status" value="1"/>
</dbReference>
<evidence type="ECO:0000259" key="1">
    <source>
        <dbReference type="Pfam" id="PF08818"/>
    </source>
</evidence>
<dbReference type="Proteomes" id="UP001589589">
    <property type="component" value="Unassembled WGS sequence"/>
</dbReference>
<comment type="caution">
    <text evidence="2">The sequence shown here is derived from an EMBL/GenBank/DDBJ whole genome shotgun (WGS) entry which is preliminary data.</text>
</comment>
<accession>A0ABV5FJP2</accession>
<dbReference type="Pfam" id="PF08818">
    <property type="entry name" value="DUF1801"/>
    <property type="match status" value="1"/>
</dbReference>
<gene>
    <name evidence="2" type="ORF">ACFFUQ_06620</name>
</gene>
<name>A0ABV5FJP2_9FLAO</name>